<evidence type="ECO:0000256" key="2">
    <source>
        <dbReference type="ARBA" id="ARBA00004173"/>
    </source>
</evidence>
<keyword evidence="4 12" id="KW-0662">Pyridine nucleotide biosynthesis</keyword>
<dbReference type="GO" id="GO:0005759">
    <property type="term" value="C:mitochondrial matrix"/>
    <property type="evidence" value="ECO:0007669"/>
    <property type="project" value="UniProtKB-ARBA"/>
</dbReference>
<evidence type="ECO:0000256" key="10">
    <source>
        <dbReference type="ARBA" id="ARBA00023128"/>
    </source>
</evidence>
<dbReference type="InterPro" id="IPR005248">
    <property type="entry name" value="NadD/NMNAT"/>
</dbReference>
<comment type="cofactor">
    <cofactor evidence="1">
        <name>Mg(2+)</name>
        <dbReference type="ChEBI" id="CHEBI:18420"/>
    </cofactor>
</comment>
<comment type="catalytic activity">
    <reaction evidence="12">
        <text>nicotinate beta-D-ribonucleotide + ATP + H(+) = deamido-NAD(+) + diphosphate</text>
        <dbReference type="Rhea" id="RHEA:22860"/>
        <dbReference type="ChEBI" id="CHEBI:15378"/>
        <dbReference type="ChEBI" id="CHEBI:30616"/>
        <dbReference type="ChEBI" id="CHEBI:33019"/>
        <dbReference type="ChEBI" id="CHEBI:57502"/>
        <dbReference type="ChEBI" id="CHEBI:58437"/>
        <dbReference type="EC" id="2.7.7.18"/>
    </reaction>
</comment>
<dbReference type="GO" id="GO:0004515">
    <property type="term" value="F:nicotinate-nucleotide adenylyltransferase activity"/>
    <property type="evidence" value="ECO:0007669"/>
    <property type="project" value="UniProtKB-EC"/>
</dbReference>
<name>A0A914XSU2_9BILA</name>
<accession>A0A914XSU2</accession>
<evidence type="ECO:0000256" key="7">
    <source>
        <dbReference type="ARBA" id="ARBA00022741"/>
    </source>
</evidence>
<proteinExistence type="inferred from homology"/>
<dbReference type="Proteomes" id="UP000887577">
    <property type="component" value="Unplaced"/>
</dbReference>
<evidence type="ECO:0000313" key="14">
    <source>
        <dbReference type="Proteomes" id="UP000887577"/>
    </source>
</evidence>
<dbReference type="Gene3D" id="3.40.50.620">
    <property type="entry name" value="HUPs"/>
    <property type="match status" value="1"/>
</dbReference>
<dbReference type="GO" id="GO:0000309">
    <property type="term" value="F:nicotinamide-nucleotide adenylyltransferase activity"/>
    <property type="evidence" value="ECO:0007669"/>
    <property type="project" value="UniProtKB-EC"/>
</dbReference>
<dbReference type="PANTHER" id="PTHR12039">
    <property type="entry name" value="NICOTINAMIDE MONONUCLEOTIDE ADENYLYLTRANSFERASE"/>
    <property type="match status" value="1"/>
</dbReference>
<evidence type="ECO:0000256" key="5">
    <source>
        <dbReference type="ARBA" id="ARBA00022679"/>
    </source>
</evidence>
<comment type="pathway">
    <text evidence="12">Cofactor biosynthesis; NAD(+) biosynthesis; NAD(+) from nicotinamide D-ribonucleotide: step 1/1.</text>
</comment>
<dbReference type="SUPFAM" id="SSF52374">
    <property type="entry name" value="Nucleotidylyl transferase"/>
    <property type="match status" value="1"/>
</dbReference>
<evidence type="ECO:0000256" key="11">
    <source>
        <dbReference type="ARBA" id="ARBA00093425"/>
    </source>
</evidence>
<dbReference type="InterPro" id="IPR004821">
    <property type="entry name" value="Cyt_trans-like"/>
</dbReference>
<keyword evidence="10" id="KW-0496">Mitochondrion</keyword>
<comment type="subcellular location">
    <subcellularLocation>
        <location evidence="2">Mitochondrion</location>
    </subcellularLocation>
</comment>
<dbReference type="EC" id="2.7.7.18" evidence="12"/>
<dbReference type="AlphaFoldDB" id="A0A914XSU2"/>
<evidence type="ECO:0000256" key="3">
    <source>
        <dbReference type="ARBA" id="ARBA00011881"/>
    </source>
</evidence>
<comment type="subunit">
    <text evidence="3">Homotetramer.</text>
</comment>
<reference evidence="15" key="1">
    <citation type="submission" date="2022-11" db="UniProtKB">
        <authorList>
            <consortium name="WormBaseParasite"/>
        </authorList>
    </citation>
    <scope>IDENTIFICATION</scope>
</reference>
<evidence type="ECO:0000256" key="9">
    <source>
        <dbReference type="ARBA" id="ARBA00023027"/>
    </source>
</evidence>
<dbReference type="GO" id="GO:0009435">
    <property type="term" value="P:NAD+ biosynthetic process"/>
    <property type="evidence" value="ECO:0007669"/>
    <property type="project" value="InterPro"/>
</dbReference>
<dbReference type="FunFam" id="3.40.50.620:FF:000221">
    <property type="entry name" value="Nicotinamide/nicotinic acid mononucleotide adenylyltransferase 3"/>
    <property type="match status" value="1"/>
</dbReference>
<dbReference type="Pfam" id="PF01467">
    <property type="entry name" value="CTP_transf_like"/>
    <property type="match status" value="1"/>
</dbReference>
<organism evidence="14 15">
    <name type="scientific">Panagrolaimus superbus</name>
    <dbReference type="NCBI Taxonomy" id="310955"/>
    <lineage>
        <taxon>Eukaryota</taxon>
        <taxon>Metazoa</taxon>
        <taxon>Ecdysozoa</taxon>
        <taxon>Nematoda</taxon>
        <taxon>Chromadorea</taxon>
        <taxon>Rhabditida</taxon>
        <taxon>Tylenchina</taxon>
        <taxon>Panagrolaimomorpha</taxon>
        <taxon>Panagrolaimoidea</taxon>
        <taxon>Panagrolaimidae</taxon>
        <taxon>Panagrolaimus</taxon>
    </lineage>
</organism>
<sequence>MLKESLKGVRVALLACGSFNPPTNSHLRMMEIAKDFLEHECGCRVVEGILSPVADNFAKKDLLNAGHRYKMLEMATKLSKWMKADDWECTQSQWTRTLQVLKHFKEVLGRKYSDAEFRIILVCGGDVVDSFRRILPDGSNLWDPKDVEAIIRDFGLIILERTSATPVETLAQIPGASKYAGNIATLIDEAFPNNVSSTKLRSALKRGYSIRYCTPDPVVDYILENKLYL</sequence>
<evidence type="ECO:0000256" key="8">
    <source>
        <dbReference type="ARBA" id="ARBA00022840"/>
    </source>
</evidence>
<evidence type="ECO:0000256" key="4">
    <source>
        <dbReference type="ARBA" id="ARBA00022642"/>
    </source>
</evidence>
<keyword evidence="8 12" id="KW-0067">ATP-binding</keyword>
<evidence type="ECO:0000256" key="1">
    <source>
        <dbReference type="ARBA" id="ARBA00001946"/>
    </source>
</evidence>
<dbReference type="InterPro" id="IPR051182">
    <property type="entry name" value="Euk_NMN_adenylyltrnsfrase"/>
</dbReference>
<evidence type="ECO:0000256" key="12">
    <source>
        <dbReference type="RuleBase" id="RU362021"/>
    </source>
</evidence>
<dbReference type="NCBIfam" id="TIGR00482">
    <property type="entry name" value="nicotinate (nicotinamide) nucleotide adenylyltransferase"/>
    <property type="match status" value="1"/>
</dbReference>
<keyword evidence="7 12" id="KW-0547">Nucleotide-binding</keyword>
<keyword evidence="14" id="KW-1185">Reference proteome</keyword>
<keyword evidence="9 12" id="KW-0520">NAD</keyword>
<feature type="domain" description="Cytidyltransferase-like" evidence="13">
    <location>
        <begin position="14"/>
        <end position="202"/>
    </location>
</feature>
<evidence type="ECO:0000313" key="15">
    <source>
        <dbReference type="WBParaSite" id="PSU_v2.g11038.t1"/>
    </source>
</evidence>
<dbReference type="EC" id="2.7.7.1" evidence="12"/>
<comment type="function">
    <text evidence="11">Catalyzes the formation of NAD(+) from nicotinamide mononucleotide (NMN) and ATP. Can also use the deamidated form; nicotinic acid mononucleotide (NaMN) as substrate with the same efficiency. Can use triazofurin monophosphate (TrMP) as substrate. Can also use GTP and ITP as nucleotide donors. Also catalyzes the reverse reaction, i.e. the pyrophosphorolytic cleavage of NAD(+). For the pyrophosphorolytic activity, can use NAD(+), NADH, NaAD, nicotinic acid adenine dinucleotide phosphate (NHD), nicotinamide guanine dinucleotide (NGD) as substrates. Fails to cleave phosphorylated dinucleotides NADP(+), NADPH and NaADP(+). Protects against axonal degeneration following injury. May be involved in the maintenance of axonal integrity. Also functions as a stress-response chaperone protein that prevents toxic aggregation of proteins; this function may be independent of its NAD(+) synthesis activity.</text>
</comment>
<protein>
    <recommendedName>
        <fullName evidence="12">Nicotinamide-nucleotide adenylyltransferase</fullName>
        <ecNumber evidence="12">2.7.7.1</ecNumber>
        <ecNumber evidence="12">2.7.7.18</ecNumber>
    </recommendedName>
</protein>
<dbReference type="PANTHER" id="PTHR12039:SF0">
    <property type="entry name" value="NICOTINAMIDE-NUCLEOTIDE ADENYLYLTRANSFERASE"/>
    <property type="match status" value="1"/>
</dbReference>
<dbReference type="WBParaSite" id="PSU_v2.g11038.t1">
    <property type="protein sequence ID" value="PSU_v2.g11038.t1"/>
    <property type="gene ID" value="PSU_v2.g11038"/>
</dbReference>
<dbReference type="InterPro" id="IPR014729">
    <property type="entry name" value="Rossmann-like_a/b/a_fold"/>
</dbReference>
<comment type="catalytic activity">
    <reaction evidence="12">
        <text>beta-nicotinamide D-ribonucleotide + ATP + H(+) = diphosphate + NAD(+)</text>
        <dbReference type="Rhea" id="RHEA:21360"/>
        <dbReference type="ChEBI" id="CHEBI:14649"/>
        <dbReference type="ChEBI" id="CHEBI:15378"/>
        <dbReference type="ChEBI" id="CHEBI:30616"/>
        <dbReference type="ChEBI" id="CHEBI:33019"/>
        <dbReference type="ChEBI" id="CHEBI:57540"/>
        <dbReference type="EC" id="2.7.7.1"/>
    </reaction>
</comment>
<evidence type="ECO:0000259" key="13">
    <source>
        <dbReference type="Pfam" id="PF01467"/>
    </source>
</evidence>
<keyword evidence="5 12" id="KW-0808">Transferase</keyword>
<comment type="similarity">
    <text evidence="12">Belongs to the eukaryotic NMN adenylyltransferase family.</text>
</comment>
<evidence type="ECO:0000256" key="6">
    <source>
        <dbReference type="ARBA" id="ARBA00022695"/>
    </source>
</evidence>
<keyword evidence="6 12" id="KW-0548">Nucleotidyltransferase</keyword>
<dbReference type="GO" id="GO:0005524">
    <property type="term" value="F:ATP binding"/>
    <property type="evidence" value="ECO:0007669"/>
    <property type="project" value="UniProtKB-KW"/>
</dbReference>